<protein>
    <submittedName>
        <fullName evidence="1">Uncharacterized protein</fullName>
    </submittedName>
</protein>
<dbReference type="EMBL" id="BMIJ01000006">
    <property type="protein sequence ID" value="GGC01164.1"/>
    <property type="molecule type" value="Genomic_DNA"/>
</dbReference>
<evidence type="ECO:0000313" key="1">
    <source>
        <dbReference type="EMBL" id="GGC01164.1"/>
    </source>
</evidence>
<comment type="caution">
    <text evidence="1">The sequence shown here is derived from an EMBL/GenBank/DDBJ whole genome shotgun (WGS) entry which is preliminary data.</text>
</comment>
<gene>
    <name evidence="1" type="ORF">GCM10011352_29100</name>
</gene>
<proteinExistence type="predicted"/>
<sequence length="326" mass="36680">MYRFFHVLFFSALIGGCQLRPQLPDDAIYQRGLISLDGGDILFQPCGRTQWQQMAEIPDLLRQEYLRFSAGREGLPVYIEGWGADGTDGWRVLEPRVIGGDLSSCDERFAGVSLYAAGLEPPWSVMLGEDSLVFNEPQRLRTLVFDKPERMREGEIWRWYQRLSDRKSGLDIALEVVVRPCRDGQGNWYALSAQLDLEGSVFNGCARYGDLPRLALASHYRTAAGAYLRDLHLLMQADGDVRLVADNHDGQPLQPRAGRWRFLSSDRVLLELERPGAAGKFDTQLWQVRGDGALVLLNDDPALGRGLELQPTGRILQWPEGRAPLP</sequence>
<accession>A0ABQ1KN68</accession>
<keyword evidence="2" id="KW-1185">Reference proteome</keyword>
<name>A0ABQ1KN68_9GAMM</name>
<reference evidence="2" key="1">
    <citation type="journal article" date="2019" name="Int. J. Syst. Evol. Microbiol.">
        <title>The Global Catalogue of Microorganisms (GCM) 10K type strain sequencing project: providing services to taxonomists for standard genome sequencing and annotation.</title>
        <authorList>
            <consortium name="The Broad Institute Genomics Platform"/>
            <consortium name="The Broad Institute Genome Sequencing Center for Infectious Disease"/>
            <person name="Wu L."/>
            <person name="Ma J."/>
        </authorList>
    </citation>
    <scope>NUCLEOTIDE SEQUENCE [LARGE SCALE GENOMIC DNA]</scope>
    <source>
        <strain evidence="2">CGMCC 1.15341</strain>
    </source>
</reference>
<dbReference type="Proteomes" id="UP000629025">
    <property type="component" value="Unassembled WGS sequence"/>
</dbReference>
<dbReference type="PROSITE" id="PS51257">
    <property type="entry name" value="PROKAR_LIPOPROTEIN"/>
    <property type="match status" value="1"/>
</dbReference>
<organism evidence="1 2">
    <name type="scientific">Marinobacterium zhoushanense</name>
    <dbReference type="NCBI Taxonomy" id="1679163"/>
    <lineage>
        <taxon>Bacteria</taxon>
        <taxon>Pseudomonadati</taxon>
        <taxon>Pseudomonadota</taxon>
        <taxon>Gammaproteobacteria</taxon>
        <taxon>Oceanospirillales</taxon>
        <taxon>Oceanospirillaceae</taxon>
        <taxon>Marinobacterium</taxon>
    </lineage>
</organism>
<evidence type="ECO:0000313" key="2">
    <source>
        <dbReference type="Proteomes" id="UP000629025"/>
    </source>
</evidence>
<dbReference type="RefSeq" id="WP_188749603.1">
    <property type="nucleotide sequence ID" value="NZ_BMIJ01000006.1"/>
</dbReference>